<feature type="domain" description="PKD" evidence="3">
    <location>
        <begin position="1031"/>
        <end position="1115"/>
    </location>
</feature>
<dbReference type="InterPro" id="IPR000601">
    <property type="entry name" value="PKD_dom"/>
</dbReference>
<dbReference type="SMART" id="SM00089">
    <property type="entry name" value="PKD"/>
    <property type="match status" value="1"/>
</dbReference>
<dbReference type="Pfam" id="PF07995">
    <property type="entry name" value="GSDH"/>
    <property type="match status" value="2"/>
</dbReference>
<dbReference type="Gene3D" id="2.60.40.10">
    <property type="entry name" value="Immunoglobulins"/>
    <property type="match status" value="1"/>
</dbReference>
<dbReference type="Pfam" id="PF18911">
    <property type="entry name" value="PKD_4"/>
    <property type="match status" value="1"/>
</dbReference>
<dbReference type="GO" id="GO:0030246">
    <property type="term" value="F:carbohydrate binding"/>
    <property type="evidence" value="ECO:0007669"/>
    <property type="project" value="InterPro"/>
</dbReference>
<reference evidence="5" key="1">
    <citation type="submission" date="2022-10" db="EMBL/GenBank/DDBJ databases">
        <title>The WGS of Solirubrobacter ginsenosidimutans DSM 21036.</title>
        <authorList>
            <person name="Jiang Z."/>
        </authorList>
    </citation>
    <scope>NUCLEOTIDE SEQUENCE</scope>
    <source>
        <strain evidence="5">DSM 21036</strain>
    </source>
</reference>
<evidence type="ECO:0000256" key="2">
    <source>
        <dbReference type="SAM" id="MobiDB-lite"/>
    </source>
</evidence>
<dbReference type="RefSeq" id="WP_270037655.1">
    <property type="nucleotide sequence ID" value="NZ_JAPDOD010000001.1"/>
</dbReference>
<dbReference type="CDD" id="cd04084">
    <property type="entry name" value="CBM6_xylanase-like"/>
    <property type="match status" value="1"/>
</dbReference>
<dbReference type="EMBL" id="JAPDOD010000001">
    <property type="protein sequence ID" value="MDA0159004.1"/>
    <property type="molecule type" value="Genomic_DNA"/>
</dbReference>
<evidence type="ECO:0000313" key="6">
    <source>
        <dbReference type="Proteomes" id="UP001149140"/>
    </source>
</evidence>
<sequence length="1385" mass="146452">MALSAGTSEAAAPSAKLRSISSPPKAAVAPGATLKVSGRVVNATRSSAKARVTVTVRRTKTGKPITLGATTSKRVKAGGTAAYALSARLPASLAGGSYYVRGCASVGSGAAACLWGARKLTVATTPKTAPAAAPAPKPATTPSPDAAVAPLPAPGPETGPKFDVLVFTGTAAPASYESGLNALKAIANDGGFKVTQSSDAALFTADRLKDFRAVVLLGNIGSPLSAAQEAAFAAYYKDGGGLLAIGSAIESEPQWSYLTELLGTRADGAAVAAFNATVKVADRGHEASKSLPEYWKHGDLYYNFKDNVRGLSHVLATVDESTYAGGTMKALADHPVAWCKDFQGGRSFYTNVGANGEFSAADVRSHLAGALQWTAGEADPVYSDCGATVLANYQQVKMSDNTVAGSPGLKEPIGFDVLPDGRVLQTARGGELRLHDPKDGSSTVIATLPVYTNSEDGLYGPAIDNDFATNRWVYLYYAPQTVVNVKQSNGKTRTITTPPNDSAPTTAPSLSAWDDYVGYFQLSRFKFVQDASGPHLDLDTEQKILRVSNNRGACCHVAGDIDFDQHNNLWLVTGDDTPSGGGNSGGFSPHNDMKTDETQTVRVTGATGGSFTLTVAGQTTAPIAYNAAAAGVRTALEGLSNVDPGDVIVTGGPVNAAAATVLFDGRFSETDVAPMTVNNAGLTGAGAAAVVATTQEGNWFQAPFVDARRSAGNTNDLRGKVLRIHVNADGSYTNPAGNLFPESQDTDDRSRPEIYAMGFRNPFRIQVDNHDVAYVTDYSPDANTPENYRGPAGTGRVEVVRKASNYGWPLCVSPKLPYYRWNFNTTTPLDPTPQAYECDNPERGPQNRSRWNTGATIDPASEPGRINVPPLTQPDIWYSYRDNANPPLGTPCVAYYNGSGGTCPQLFPELFTTGVAPHGAAPYHFDASNPSTTKFPPYYDGAFILGEFNVDTLREVRVDKDNKIFKINRFLDCGAALSKTSPFPFECDNPMDMQFGTDGSYYLLTYGDGFFQSNPDAGMYRWEYVKGQRGPQAVLGATPTDGIAPLTVQFSSEGSRDADPGDSIRFAWDFDEDGLVDSTDPDPSHVYTTNGQHLAKLTVTDSTGKSDSKTVRIIVGNTSPKITVDTPLDGDFFEWGDKIPFTVTASDPEDGPIDCSRVTVTFVLVHNTHGHAEEAKTGCSGTLQTSAEDASHGDYIAGGISATYTDKGANGQPALSATDQHVVQIRRQQVEYALDQEGTTTAASSEPDAGGGQVRASLDPGDWIAINNRVNVAHMDKQITLRFAGPGSFPPFIPATPAGTELADVEVRDGSPTGPVLTTVRLKATGDSTIYQNFSAPLDYTGSKRLYLVFKQLTDGPVIPFLGWGNLNWVAFTGPGITTSSTKEG</sequence>
<dbReference type="InterPro" id="IPR022409">
    <property type="entry name" value="PKD/Chitinase_dom"/>
</dbReference>
<gene>
    <name evidence="5" type="ORF">OM076_01905</name>
</gene>
<dbReference type="Pfam" id="PF03422">
    <property type="entry name" value="CBM_6"/>
    <property type="match status" value="1"/>
</dbReference>
<organism evidence="5 6">
    <name type="scientific">Solirubrobacter ginsenosidimutans</name>
    <dbReference type="NCBI Taxonomy" id="490573"/>
    <lineage>
        <taxon>Bacteria</taxon>
        <taxon>Bacillati</taxon>
        <taxon>Actinomycetota</taxon>
        <taxon>Thermoleophilia</taxon>
        <taxon>Solirubrobacterales</taxon>
        <taxon>Solirubrobacteraceae</taxon>
        <taxon>Solirubrobacter</taxon>
    </lineage>
</organism>
<dbReference type="PANTHER" id="PTHR40469:SF2">
    <property type="entry name" value="GALACTOSE-BINDING DOMAIN-LIKE SUPERFAMILY PROTEIN"/>
    <property type="match status" value="1"/>
</dbReference>
<keyword evidence="6" id="KW-1185">Reference proteome</keyword>
<dbReference type="InterPro" id="IPR008979">
    <property type="entry name" value="Galactose-bd-like_sf"/>
</dbReference>
<dbReference type="Gene3D" id="3.40.50.880">
    <property type="match status" value="1"/>
</dbReference>
<evidence type="ECO:0000259" key="3">
    <source>
        <dbReference type="PROSITE" id="PS50093"/>
    </source>
</evidence>
<evidence type="ECO:0000313" key="5">
    <source>
        <dbReference type="EMBL" id="MDA0159004.1"/>
    </source>
</evidence>
<dbReference type="SUPFAM" id="SSF52317">
    <property type="entry name" value="Class I glutamine amidotransferase-like"/>
    <property type="match status" value="1"/>
</dbReference>
<dbReference type="InterPro" id="IPR011041">
    <property type="entry name" value="Quinoprot_gluc/sorb_DH_b-prop"/>
</dbReference>
<evidence type="ECO:0000256" key="1">
    <source>
        <dbReference type="ARBA" id="ARBA00022729"/>
    </source>
</evidence>
<comment type="caution">
    <text evidence="5">The sequence shown here is derived from an EMBL/GenBank/DDBJ whole genome shotgun (WGS) entry which is preliminary data.</text>
</comment>
<dbReference type="SUPFAM" id="SSF50952">
    <property type="entry name" value="Soluble quinoprotein glucose dehydrogenase"/>
    <property type="match status" value="1"/>
</dbReference>
<feature type="region of interest" description="Disordered" evidence="2">
    <location>
        <begin position="127"/>
        <end position="154"/>
    </location>
</feature>
<feature type="region of interest" description="Disordered" evidence="2">
    <location>
        <begin position="1"/>
        <end position="24"/>
    </location>
</feature>
<name>A0A9X3MM84_9ACTN</name>
<dbReference type="InterPro" id="IPR035986">
    <property type="entry name" value="PKD_dom_sf"/>
</dbReference>
<dbReference type="InterPro" id="IPR029062">
    <property type="entry name" value="Class_I_gatase-like"/>
</dbReference>
<dbReference type="SMART" id="SM00606">
    <property type="entry name" value="CBD_IV"/>
    <property type="match status" value="1"/>
</dbReference>
<feature type="compositionally biased region" description="Polar residues" evidence="2">
    <location>
        <begin position="846"/>
        <end position="855"/>
    </location>
</feature>
<dbReference type="PROSITE" id="PS50093">
    <property type="entry name" value="PKD"/>
    <property type="match status" value="1"/>
</dbReference>
<feature type="domain" description="CBM6" evidence="4">
    <location>
        <begin position="1226"/>
        <end position="1373"/>
    </location>
</feature>
<dbReference type="SUPFAM" id="SSF49299">
    <property type="entry name" value="PKD domain"/>
    <property type="match status" value="1"/>
</dbReference>
<dbReference type="InterPro" id="IPR005084">
    <property type="entry name" value="CBM6"/>
</dbReference>
<dbReference type="InterPro" id="IPR006584">
    <property type="entry name" value="Cellulose-bd_IV"/>
</dbReference>
<dbReference type="Pfam" id="PF06283">
    <property type="entry name" value="ThuA"/>
    <property type="match status" value="1"/>
</dbReference>
<dbReference type="Gene3D" id="2.120.10.30">
    <property type="entry name" value="TolB, C-terminal domain"/>
    <property type="match status" value="2"/>
</dbReference>
<keyword evidence="1" id="KW-0732">Signal</keyword>
<dbReference type="CDD" id="cd00146">
    <property type="entry name" value="PKD"/>
    <property type="match status" value="1"/>
</dbReference>
<dbReference type="InterPro" id="IPR013783">
    <property type="entry name" value="Ig-like_fold"/>
</dbReference>
<proteinExistence type="predicted"/>
<dbReference type="InterPro" id="IPR029010">
    <property type="entry name" value="ThuA-like"/>
</dbReference>
<dbReference type="Gene3D" id="2.60.120.260">
    <property type="entry name" value="Galactose-binding domain-like"/>
    <property type="match status" value="1"/>
</dbReference>
<feature type="region of interest" description="Disordered" evidence="2">
    <location>
        <begin position="840"/>
        <end position="865"/>
    </location>
</feature>
<dbReference type="InterPro" id="IPR012938">
    <property type="entry name" value="Glc/Sorbosone_DH"/>
</dbReference>
<dbReference type="InterPro" id="IPR011042">
    <property type="entry name" value="6-blade_b-propeller_TolB-like"/>
</dbReference>
<dbReference type="GO" id="GO:0005975">
    <property type="term" value="P:carbohydrate metabolic process"/>
    <property type="evidence" value="ECO:0007669"/>
    <property type="project" value="UniProtKB-ARBA"/>
</dbReference>
<dbReference type="PROSITE" id="PS51175">
    <property type="entry name" value="CBM6"/>
    <property type="match status" value="1"/>
</dbReference>
<dbReference type="Proteomes" id="UP001149140">
    <property type="component" value="Unassembled WGS sequence"/>
</dbReference>
<protein>
    <submittedName>
        <fullName evidence="5">ThuA domain-containing protein</fullName>
    </submittedName>
</protein>
<evidence type="ECO:0000259" key="4">
    <source>
        <dbReference type="PROSITE" id="PS51175"/>
    </source>
</evidence>
<accession>A0A9X3MM84</accession>
<dbReference type="SUPFAM" id="SSF49785">
    <property type="entry name" value="Galactose-binding domain-like"/>
    <property type="match status" value="1"/>
</dbReference>
<dbReference type="PANTHER" id="PTHR40469">
    <property type="entry name" value="SECRETED GLYCOSYL HYDROLASE"/>
    <property type="match status" value="1"/>
</dbReference>